<dbReference type="AlphaFoldDB" id="A0A6C0IVL9"/>
<sequence length="75" mass="8927">MNLIIFLIISIILIILILTNNNYKEDFSILNPLPGCYKDMRQIFKNINKKRKVCMNYTNFNSVLKCFNPFYPIAY</sequence>
<protein>
    <submittedName>
        <fullName evidence="1">Uncharacterized protein</fullName>
    </submittedName>
</protein>
<dbReference type="EMBL" id="MN740275">
    <property type="protein sequence ID" value="QHT97341.1"/>
    <property type="molecule type" value="Genomic_DNA"/>
</dbReference>
<proteinExistence type="predicted"/>
<name>A0A6C0IVL9_9ZZZZ</name>
<reference evidence="1" key="1">
    <citation type="journal article" date="2020" name="Nature">
        <title>Giant virus diversity and host interactions through global metagenomics.</title>
        <authorList>
            <person name="Schulz F."/>
            <person name="Roux S."/>
            <person name="Paez-Espino D."/>
            <person name="Jungbluth S."/>
            <person name="Walsh D.A."/>
            <person name="Denef V.J."/>
            <person name="McMahon K.D."/>
            <person name="Konstantinidis K.T."/>
            <person name="Eloe-Fadrosh E.A."/>
            <person name="Kyrpides N.C."/>
            <person name="Woyke T."/>
        </authorList>
    </citation>
    <scope>NUCLEOTIDE SEQUENCE</scope>
    <source>
        <strain evidence="1">GVMAG-M-3300025138-11</strain>
    </source>
</reference>
<evidence type="ECO:0000313" key="1">
    <source>
        <dbReference type="EMBL" id="QHT97341.1"/>
    </source>
</evidence>
<organism evidence="1">
    <name type="scientific">viral metagenome</name>
    <dbReference type="NCBI Taxonomy" id="1070528"/>
    <lineage>
        <taxon>unclassified sequences</taxon>
        <taxon>metagenomes</taxon>
        <taxon>organismal metagenomes</taxon>
    </lineage>
</organism>
<accession>A0A6C0IVL9</accession>